<gene>
    <name evidence="3" type="ORF">PQJ61_06290</name>
</gene>
<protein>
    <recommendedName>
        <fullName evidence="5">DUF5666 domain-containing protein</fullName>
    </recommendedName>
</protein>
<accession>A0AAJ1MNF3</accession>
<dbReference type="AlphaFoldDB" id="A0AAJ1MNF3"/>
<evidence type="ECO:0008006" key="5">
    <source>
        <dbReference type="Google" id="ProtNLM"/>
    </source>
</evidence>
<evidence type="ECO:0000313" key="3">
    <source>
        <dbReference type="EMBL" id="MDC7226354.1"/>
    </source>
</evidence>
<evidence type="ECO:0000313" key="4">
    <source>
        <dbReference type="Proteomes" id="UP001221217"/>
    </source>
</evidence>
<dbReference type="EMBL" id="JAQQAL010000011">
    <property type="protein sequence ID" value="MDC7226354.1"/>
    <property type="molecule type" value="Genomic_DNA"/>
</dbReference>
<evidence type="ECO:0000256" key="1">
    <source>
        <dbReference type="SAM" id="MobiDB-lite"/>
    </source>
</evidence>
<sequence length="173" mass="18878">MKKIIAVLLVLAAGTAAFASGAQEENEDGVVVLERGDVARADFLKDLEKVEITGRIKFESPVPELVADGQDYTLMIPAMREYISYIAEGDRITVTGYIVDEENMPGPRGERGHRDPKAGGRMHENLEVLEDNVSLMIETVTIDGVTYELSWVNGEGGRGGRDNRGGSMPNRGR</sequence>
<dbReference type="Proteomes" id="UP001221217">
    <property type="component" value="Unassembled WGS sequence"/>
</dbReference>
<comment type="caution">
    <text evidence="3">The sequence shown here is derived from an EMBL/GenBank/DDBJ whole genome shotgun (WGS) entry which is preliminary data.</text>
</comment>
<name>A0AAJ1MNF3_9SPIO</name>
<reference evidence="3 4" key="1">
    <citation type="submission" date="2022-12" db="EMBL/GenBank/DDBJ databases">
        <title>Metagenome assembled genome from gulf of manar.</title>
        <authorList>
            <person name="Kohli P."/>
            <person name="Pk S."/>
            <person name="Venkata Ramana C."/>
            <person name="Sasikala C."/>
        </authorList>
    </citation>
    <scope>NUCLEOTIDE SEQUENCE [LARGE SCALE GENOMIC DNA]</scope>
    <source>
        <strain evidence="3">JB008</strain>
    </source>
</reference>
<feature type="region of interest" description="Disordered" evidence="1">
    <location>
        <begin position="153"/>
        <end position="173"/>
    </location>
</feature>
<feature type="chain" id="PRO_5042542646" description="DUF5666 domain-containing protein" evidence="2">
    <location>
        <begin position="20"/>
        <end position="173"/>
    </location>
</feature>
<organism evidence="3 4">
    <name type="scientific">Candidatus Thalassospirochaeta sargassi</name>
    <dbReference type="NCBI Taxonomy" id="3119039"/>
    <lineage>
        <taxon>Bacteria</taxon>
        <taxon>Pseudomonadati</taxon>
        <taxon>Spirochaetota</taxon>
        <taxon>Spirochaetia</taxon>
        <taxon>Spirochaetales</taxon>
        <taxon>Spirochaetaceae</taxon>
        <taxon>Candidatus Thalassospirochaeta</taxon>
    </lineage>
</organism>
<evidence type="ECO:0000256" key="2">
    <source>
        <dbReference type="SAM" id="SignalP"/>
    </source>
</evidence>
<proteinExistence type="predicted"/>
<feature type="signal peptide" evidence="2">
    <location>
        <begin position="1"/>
        <end position="19"/>
    </location>
</feature>
<keyword evidence="2" id="KW-0732">Signal</keyword>